<dbReference type="Proteomes" id="UP000326877">
    <property type="component" value="Unassembled WGS sequence"/>
</dbReference>
<proteinExistence type="predicted"/>
<name>A0A5N7CH96_PETAA</name>
<reference evidence="1" key="1">
    <citation type="submission" date="2019-04" db="EMBL/GenBank/DDBJ databases">
        <title>Friends and foes A comparative genomics studyof 23 Aspergillus species from section Flavi.</title>
        <authorList>
            <consortium name="DOE Joint Genome Institute"/>
            <person name="Kjaerbolling I."/>
            <person name="Vesth T."/>
            <person name="Frisvad J.C."/>
            <person name="Nybo J.L."/>
            <person name="Theobald S."/>
            <person name="Kildgaard S."/>
            <person name="Isbrandt T."/>
            <person name="Kuo A."/>
            <person name="Sato A."/>
            <person name="Lyhne E.K."/>
            <person name="Kogle M.E."/>
            <person name="Wiebenga A."/>
            <person name="Kun R.S."/>
            <person name="Lubbers R.J."/>
            <person name="Makela M.R."/>
            <person name="Barry K."/>
            <person name="Chovatia M."/>
            <person name="Clum A."/>
            <person name="Daum C."/>
            <person name="Haridas S."/>
            <person name="He G."/>
            <person name="LaButti K."/>
            <person name="Lipzen A."/>
            <person name="Mondo S."/>
            <person name="Riley R."/>
            <person name="Salamov A."/>
            <person name="Simmons B.A."/>
            <person name="Magnuson J.K."/>
            <person name="Henrissat B."/>
            <person name="Mortensen U.H."/>
            <person name="Larsen T.O."/>
            <person name="Devries R.P."/>
            <person name="Grigoriev I.V."/>
            <person name="Machida M."/>
            <person name="Baker S.E."/>
            <person name="Andersen M.R."/>
        </authorList>
    </citation>
    <scope>NUCLEOTIDE SEQUENCE [LARGE SCALE GENOMIC DNA]</scope>
    <source>
        <strain evidence="1">IBT 14317</strain>
    </source>
</reference>
<sequence length="73" mass="8402">MLLITVNQVHRVTIPSIGSATDKKDRIFVPFQLPYSWNEMFTGRGPPLSHAYHHINSGSFRQKQYIVALYTPE</sequence>
<protein>
    <submittedName>
        <fullName evidence="1">Uncharacterized protein</fullName>
    </submittedName>
</protein>
<dbReference type="EMBL" id="ML735231">
    <property type="protein sequence ID" value="KAE8393259.1"/>
    <property type="molecule type" value="Genomic_DNA"/>
</dbReference>
<organism evidence="1">
    <name type="scientific">Petromyces alliaceus</name>
    <name type="common">Aspergillus alliaceus</name>
    <dbReference type="NCBI Taxonomy" id="209559"/>
    <lineage>
        <taxon>Eukaryota</taxon>
        <taxon>Fungi</taxon>
        <taxon>Dikarya</taxon>
        <taxon>Ascomycota</taxon>
        <taxon>Pezizomycotina</taxon>
        <taxon>Eurotiomycetes</taxon>
        <taxon>Eurotiomycetidae</taxon>
        <taxon>Eurotiales</taxon>
        <taxon>Aspergillaceae</taxon>
        <taxon>Aspergillus</taxon>
        <taxon>Aspergillus subgen. Circumdati</taxon>
    </lineage>
</organism>
<dbReference type="AlphaFoldDB" id="A0A5N7CH96"/>
<evidence type="ECO:0000313" key="1">
    <source>
        <dbReference type="EMBL" id="KAE8393259.1"/>
    </source>
</evidence>
<gene>
    <name evidence="1" type="ORF">BDV23DRAFT_149815</name>
</gene>
<accession>A0A5N7CH96</accession>